<dbReference type="NCBIfam" id="TIGR01640">
    <property type="entry name" value="F_box_assoc_1"/>
    <property type="match status" value="1"/>
</dbReference>
<name>A0AA38TBW3_9ASTR</name>
<accession>A0AA38TBW3</accession>
<comment type="caution">
    <text evidence="2">The sequence shown here is derived from an EMBL/GenBank/DDBJ whole genome shotgun (WGS) entry which is preliminary data.</text>
</comment>
<dbReference type="InterPro" id="IPR017451">
    <property type="entry name" value="F-box-assoc_interact_dom"/>
</dbReference>
<dbReference type="SUPFAM" id="SSF117281">
    <property type="entry name" value="Kelch motif"/>
    <property type="match status" value="1"/>
</dbReference>
<dbReference type="InterPro" id="IPR050796">
    <property type="entry name" value="SCF_F-box_component"/>
</dbReference>
<dbReference type="PANTHER" id="PTHR31672">
    <property type="entry name" value="BNACNNG10540D PROTEIN"/>
    <property type="match status" value="1"/>
</dbReference>
<sequence length="388" mass="43704">MEELPTELTIDILSRLPFKTIIQCKRVCKIWRNLVLDSSFVNLHLSRSPTGLVIHEIANDQHLDPGILNWVETHLHHDPLMSLDLNMVPFLKSSIIDQMGSANGLIFLSQNSQYRIDDAHICNPVTREIMILPSPRYHTRGSATVVYGFGVGSLTGEYKLVRIFHGKIPLNGNESGEYKTVLEAEVYTLGTGQWRSVGRVPYRLDGSNFGVVLNDHCHWNVFEEGAPENICTFDLNKETFQLFPSPPPEVIEESFFEKLVVLNGCLCKSYAYNYQLTIWVMKEYGVKKSWHKEVVITEAISGGLDWPLEDSISLIHGLNDGSILIFSAELLVPYRRGVAQVAKGLGLVDGIHWSQVQTMGVALWRYPDFGPAFESVRACQSMGMRARP</sequence>
<evidence type="ECO:0000313" key="3">
    <source>
        <dbReference type="Proteomes" id="UP001172457"/>
    </source>
</evidence>
<dbReference type="Pfam" id="PF12937">
    <property type="entry name" value="F-box-like"/>
    <property type="match status" value="1"/>
</dbReference>
<dbReference type="Proteomes" id="UP001172457">
    <property type="component" value="Chromosome 4"/>
</dbReference>
<dbReference type="AlphaFoldDB" id="A0AA38TBW3"/>
<protein>
    <recommendedName>
        <fullName evidence="1">F-box domain-containing protein</fullName>
    </recommendedName>
</protein>
<evidence type="ECO:0000313" key="2">
    <source>
        <dbReference type="EMBL" id="KAJ9552326.1"/>
    </source>
</evidence>
<dbReference type="PANTHER" id="PTHR31672:SF13">
    <property type="entry name" value="F-BOX PROTEIN CPR30-LIKE"/>
    <property type="match status" value="1"/>
</dbReference>
<gene>
    <name evidence="2" type="ORF">OSB04_016371</name>
</gene>
<dbReference type="Pfam" id="PF07734">
    <property type="entry name" value="FBA_1"/>
    <property type="match status" value="1"/>
</dbReference>
<reference evidence="2" key="1">
    <citation type="submission" date="2023-03" db="EMBL/GenBank/DDBJ databases">
        <title>Chromosome-scale reference genome and RAD-based genetic map of yellow starthistle (Centaurea solstitialis) reveal putative structural variation and QTLs associated with invader traits.</title>
        <authorList>
            <person name="Reatini B."/>
            <person name="Cang F.A."/>
            <person name="Jiang Q."/>
            <person name="Mckibben M.T.W."/>
            <person name="Barker M.S."/>
            <person name="Rieseberg L.H."/>
            <person name="Dlugosch K.M."/>
        </authorList>
    </citation>
    <scope>NUCLEOTIDE SEQUENCE</scope>
    <source>
        <strain evidence="2">CAN-66</strain>
        <tissue evidence="2">Leaf</tissue>
    </source>
</reference>
<organism evidence="2 3">
    <name type="scientific">Centaurea solstitialis</name>
    <name type="common">yellow star-thistle</name>
    <dbReference type="NCBI Taxonomy" id="347529"/>
    <lineage>
        <taxon>Eukaryota</taxon>
        <taxon>Viridiplantae</taxon>
        <taxon>Streptophyta</taxon>
        <taxon>Embryophyta</taxon>
        <taxon>Tracheophyta</taxon>
        <taxon>Spermatophyta</taxon>
        <taxon>Magnoliopsida</taxon>
        <taxon>eudicotyledons</taxon>
        <taxon>Gunneridae</taxon>
        <taxon>Pentapetalae</taxon>
        <taxon>asterids</taxon>
        <taxon>campanulids</taxon>
        <taxon>Asterales</taxon>
        <taxon>Asteraceae</taxon>
        <taxon>Carduoideae</taxon>
        <taxon>Cardueae</taxon>
        <taxon>Centaureinae</taxon>
        <taxon>Centaurea</taxon>
    </lineage>
</organism>
<dbReference type="SUPFAM" id="SSF81383">
    <property type="entry name" value="F-box domain"/>
    <property type="match status" value="1"/>
</dbReference>
<proteinExistence type="predicted"/>
<feature type="domain" description="F-box" evidence="1">
    <location>
        <begin position="1"/>
        <end position="43"/>
    </location>
</feature>
<keyword evidence="3" id="KW-1185">Reference proteome</keyword>
<dbReference type="EMBL" id="JARYMX010000004">
    <property type="protein sequence ID" value="KAJ9552326.1"/>
    <property type="molecule type" value="Genomic_DNA"/>
</dbReference>
<dbReference type="Gene3D" id="1.20.1280.50">
    <property type="match status" value="1"/>
</dbReference>
<dbReference type="InterPro" id="IPR001810">
    <property type="entry name" value="F-box_dom"/>
</dbReference>
<evidence type="ECO:0000259" key="1">
    <source>
        <dbReference type="PROSITE" id="PS50181"/>
    </source>
</evidence>
<dbReference type="PROSITE" id="PS50181">
    <property type="entry name" value="FBOX"/>
    <property type="match status" value="1"/>
</dbReference>
<dbReference type="InterPro" id="IPR015915">
    <property type="entry name" value="Kelch-typ_b-propeller"/>
</dbReference>
<dbReference type="SMART" id="SM00256">
    <property type="entry name" value="FBOX"/>
    <property type="match status" value="1"/>
</dbReference>
<dbReference type="InterPro" id="IPR036047">
    <property type="entry name" value="F-box-like_dom_sf"/>
</dbReference>
<dbReference type="InterPro" id="IPR006527">
    <property type="entry name" value="F-box-assoc_dom_typ1"/>
</dbReference>